<name>A0A3M7P516_BRAPC</name>
<evidence type="ECO:0000256" key="2">
    <source>
        <dbReference type="ARBA" id="ARBA00022679"/>
    </source>
</evidence>
<dbReference type="PANTHER" id="PTHR13393:SF0">
    <property type="entry name" value="RNA N6-ADENOSINE-METHYLTRANSFERASE METTL16"/>
    <property type="match status" value="1"/>
</dbReference>
<keyword evidence="2 4" id="KW-0808">Transferase</keyword>
<dbReference type="GO" id="GO:0008168">
    <property type="term" value="F:methyltransferase activity"/>
    <property type="evidence" value="ECO:0007669"/>
    <property type="project" value="UniProtKB-KW"/>
</dbReference>
<reference evidence="4 5" key="1">
    <citation type="journal article" date="2018" name="Sci. Rep.">
        <title>Genomic signatures of local adaptation to the degree of environmental predictability in rotifers.</title>
        <authorList>
            <person name="Franch-Gras L."/>
            <person name="Hahn C."/>
            <person name="Garcia-Roger E.M."/>
            <person name="Carmona M.J."/>
            <person name="Serra M."/>
            <person name="Gomez A."/>
        </authorList>
    </citation>
    <scope>NUCLEOTIDE SEQUENCE [LARGE SCALE GENOMIC DNA]</scope>
    <source>
        <strain evidence="4">HYR1</strain>
    </source>
</reference>
<dbReference type="Pfam" id="PF05971">
    <property type="entry name" value="Methyltransf_10"/>
    <property type="match status" value="1"/>
</dbReference>
<accession>A0A3M7P516</accession>
<dbReference type="InterPro" id="IPR010286">
    <property type="entry name" value="METTL16/RlmF"/>
</dbReference>
<gene>
    <name evidence="4" type="ORF">BpHYR1_042968</name>
</gene>
<evidence type="ECO:0000256" key="1">
    <source>
        <dbReference type="ARBA" id="ARBA00022603"/>
    </source>
</evidence>
<organism evidence="4 5">
    <name type="scientific">Brachionus plicatilis</name>
    <name type="common">Marine rotifer</name>
    <name type="synonym">Brachionus muelleri</name>
    <dbReference type="NCBI Taxonomy" id="10195"/>
    <lineage>
        <taxon>Eukaryota</taxon>
        <taxon>Metazoa</taxon>
        <taxon>Spiralia</taxon>
        <taxon>Gnathifera</taxon>
        <taxon>Rotifera</taxon>
        <taxon>Eurotatoria</taxon>
        <taxon>Monogononta</taxon>
        <taxon>Pseudotrocha</taxon>
        <taxon>Ploima</taxon>
        <taxon>Brachionidae</taxon>
        <taxon>Brachionus</taxon>
    </lineage>
</organism>
<dbReference type="STRING" id="10195.A0A3M7P516"/>
<dbReference type="PANTHER" id="PTHR13393">
    <property type="entry name" value="SAM-DEPENDENT METHYLTRANSFERASE"/>
    <property type="match status" value="1"/>
</dbReference>
<dbReference type="GO" id="GO:0005634">
    <property type="term" value="C:nucleus"/>
    <property type="evidence" value="ECO:0007669"/>
    <property type="project" value="TreeGrafter"/>
</dbReference>
<comment type="caution">
    <text evidence="4">The sequence shown here is derived from an EMBL/GenBank/DDBJ whole genome shotgun (WGS) entry which is preliminary data.</text>
</comment>
<protein>
    <submittedName>
        <fullName evidence="4">Methyltransferase 16</fullName>
    </submittedName>
</protein>
<feature type="region of interest" description="Disordered" evidence="3">
    <location>
        <begin position="341"/>
        <end position="366"/>
    </location>
</feature>
<dbReference type="GO" id="GO:0070475">
    <property type="term" value="P:rRNA base methylation"/>
    <property type="evidence" value="ECO:0007669"/>
    <property type="project" value="TreeGrafter"/>
</dbReference>
<dbReference type="InterPro" id="IPR029063">
    <property type="entry name" value="SAM-dependent_MTases_sf"/>
</dbReference>
<dbReference type="SUPFAM" id="SSF53335">
    <property type="entry name" value="S-adenosyl-L-methionine-dependent methyltransferases"/>
    <property type="match status" value="1"/>
</dbReference>
<dbReference type="AlphaFoldDB" id="A0A3M7P516"/>
<dbReference type="InterPro" id="IPR009346">
    <property type="entry name" value="GRIM-19"/>
</dbReference>
<dbReference type="OrthoDB" id="514248at2759"/>
<dbReference type="Proteomes" id="UP000276133">
    <property type="component" value="Unassembled WGS sequence"/>
</dbReference>
<proteinExistence type="predicted"/>
<dbReference type="CDD" id="cd02440">
    <property type="entry name" value="AdoMet_MTases"/>
    <property type="match status" value="1"/>
</dbReference>
<evidence type="ECO:0000256" key="3">
    <source>
        <dbReference type="SAM" id="MobiDB-lite"/>
    </source>
</evidence>
<evidence type="ECO:0000313" key="4">
    <source>
        <dbReference type="EMBL" id="RMZ94176.1"/>
    </source>
</evidence>
<dbReference type="EMBL" id="REGN01013240">
    <property type="protein sequence ID" value="RMZ94176.1"/>
    <property type="molecule type" value="Genomic_DNA"/>
</dbReference>
<evidence type="ECO:0000313" key="5">
    <source>
        <dbReference type="Proteomes" id="UP000276133"/>
    </source>
</evidence>
<keyword evidence="1 4" id="KW-0489">Methyltransferase</keyword>
<sequence length="599" mass="70221">MSRPVTYKQDMPPPGGYASITYKKVPTWSPKPYGIAACLALIVPIGIWDYRRRRDAALKNLIEDDEGRQALEPLMEAESDRLVLWQTRRNRDEENELMKDVPGWVTGTWFGESMYKTNPNFDKWIQPTFVETYAHTRSRDMHRHIMALNKYMHPRNPFFKNPPDFSKLAKVYPELSKYCKFESDSKCSIDFRDPFALKSLSCTLLKDLYGLTVEMPTDHLIPRVPQRINYILWLEDLLEKPLNCIGIDIGCGTCCIYGLIACSINKNWQLVGSEISEENINWSKKNIISNNLQDKIHVIKVDEKTFLLDLISKIDQDKKMPGHLDTIDFIMCNPPFFSNESEHFGRSKTRKLDKRPEPSSTNTGQLHESIYNGGETVFIKKIIDESLEIGNRIKIYTTMMGKKSSLNDIKSYLVNEKKITNISSTQFCQGHTMRWAIAWSFDAKQLKEFNYKKMVEQQILKPQFSKPLKLIIDKNLAEIKNISSKLDAYELVREFVLKNLKFEIEREDKKLSKIIFYVKEKTWTNRKERRNQAKCGNMSNTKTLEEKFKFVCQIDLLPNENIEIKLNLARDMENFKLKNYLNEIYEFLKNHWKNPKFKK</sequence>
<dbReference type="Gene3D" id="3.40.50.150">
    <property type="entry name" value="Vaccinia Virus protein VP39"/>
    <property type="match status" value="1"/>
</dbReference>
<dbReference type="Pfam" id="PF06212">
    <property type="entry name" value="GRIM-19"/>
    <property type="match status" value="1"/>
</dbReference>
<keyword evidence="5" id="KW-1185">Reference proteome</keyword>